<evidence type="ECO:0000313" key="3">
    <source>
        <dbReference type="Proteomes" id="UP001139971"/>
    </source>
</evidence>
<proteinExistence type="predicted"/>
<dbReference type="EMBL" id="JAOVZO020000020">
    <property type="protein sequence ID" value="MDC8015766.1"/>
    <property type="molecule type" value="Genomic_DNA"/>
</dbReference>
<keyword evidence="2" id="KW-0645">Protease</keyword>
<keyword evidence="1" id="KW-0732">Signal</keyword>
<dbReference type="GO" id="GO:0006508">
    <property type="term" value="P:proteolysis"/>
    <property type="evidence" value="ECO:0007669"/>
    <property type="project" value="UniProtKB-KW"/>
</dbReference>
<organism evidence="2 3">
    <name type="scientific">Tahibacter soli</name>
    <dbReference type="NCBI Taxonomy" id="2983605"/>
    <lineage>
        <taxon>Bacteria</taxon>
        <taxon>Pseudomonadati</taxon>
        <taxon>Pseudomonadota</taxon>
        <taxon>Gammaproteobacteria</taxon>
        <taxon>Lysobacterales</taxon>
        <taxon>Rhodanobacteraceae</taxon>
        <taxon>Tahibacter</taxon>
    </lineage>
</organism>
<sequence>MKKSLFLCLSACACVAHAQTPQMREYCEATPEERKVADAVGFMAQVGEMTFNSLTNTYSIHARPFNYNNDTPSMPICTDEPLYGQIYAYWGRTAFLVGPDRMVTAPHGPKSTFDPKDFRVVFGLRRERLPNGSCGAVNFDAIPAANVYSPPVDSHLYTSFVSGEMNTPDYLYFKLDRPVPGVKPLTLRRSGAPDLGDPLILVGHPARLPLKIGIGGYVNAITPNGLDVGHAPAWNGNSGSPIYNVRKKVVESVAAGPITGVGLTLDTTANCWRTGPDIGAEILSQLNNGPISRFVDHVPPAAHEILVSPRATVNHVKLPNGTLTNATTTFTVSPSPNAGSTPQSFRVQSFGHVEGPQTIVIPSGAFTVAASDAPKTFTVDASAGTANCGSYQSDLRIVRADTGETVDVIPHRFELGMTDFAATPSDAWTLSKLTAPHPTRTLALSNPNPVAVTLDVASSKPWVTVNGGASTTVSLAAVGTTGSTANVTLAIANADTHIALGATATAQVTITPTNAGCSLRQAQTMPVSFTNGIQPFYGLSTTFAAFPQPTSGQTFGAVVELPVDLSGEAPFNVADVDLNLGFYREGPMGVPADQIDTLLRVVLVAPDGTSAMLWDRADAPAGYVDSSTVLVDNTPTPISRLKLDDATTPPIAPQRLAVFNGRAGKGVWKVRLYGMAGTQYAIPASAQLVVRRAAATSPMVFSAVPAFVNTLAAPAAGQTFGAPTELSIDAGTMPAFTVADVNLDVGFYNESGLFYGADLADTIVKLELVAPDNTTAVLWDRNNSTSAYVANETIYYDNGVVPMSVLKLDDATTAPLGGGLLSAFNGHAGAGTWKVRIYGAAGAGNVVPQAARLSIVRTP</sequence>
<dbReference type="GO" id="GO:0008233">
    <property type="term" value="F:peptidase activity"/>
    <property type="evidence" value="ECO:0007669"/>
    <property type="project" value="UniProtKB-KW"/>
</dbReference>
<comment type="caution">
    <text evidence="2">The sequence shown here is derived from an EMBL/GenBank/DDBJ whole genome shotgun (WGS) entry which is preliminary data.</text>
</comment>
<accession>A0A9X3YSV2</accession>
<dbReference type="Proteomes" id="UP001139971">
    <property type="component" value="Unassembled WGS sequence"/>
</dbReference>
<dbReference type="SUPFAM" id="SSF50494">
    <property type="entry name" value="Trypsin-like serine proteases"/>
    <property type="match status" value="1"/>
</dbReference>
<dbReference type="AlphaFoldDB" id="A0A9X3YSV2"/>
<keyword evidence="3" id="KW-1185">Reference proteome</keyword>
<feature type="chain" id="PRO_5040763510" evidence="1">
    <location>
        <begin position="19"/>
        <end position="859"/>
    </location>
</feature>
<gene>
    <name evidence="2" type="ORF">OD750_024830</name>
</gene>
<dbReference type="RefSeq" id="WP_263541313.1">
    <property type="nucleotide sequence ID" value="NZ_JAOVZO020000020.1"/>
</dbReference>
<keyword evidence="2" id="KW-0378">Hydrolase</keyword>
<protein>
    <submittedName>
        <fullName evidence="2">Serine protease</fullName>
    </submittedName>
</protein>
<reference evidence="2" key="1">
    <citation type="submission" date="2023-02" db="EMBL/GenBank/DDBJ databases">
        <title>Tahibacter soli sp. nov. isolated from soil.</title>
        <authorList>
            <person name="Baek J.H."/>
            <person name="Lee J.K."/>
            <person name="Choi D.G."/>
            <person name="Jeon C.O."/>
        </authorList>
    </citation>
    <scope>NUCLEOTIDE SEQUENCE</scope>
    <source>
        <strain evidence="2">BL</strain>
    </source>
</reference>
<evidence type="ECO:0000313" key="2">
    <source>
        <dbReference type="EMBL" id="MDC8015766.1"/>
    </source>
</evidence>
<feature type="signal peptide" evidence="1">
    <location>
        <begin position="1"/>
        <end position="18"/>
    </location>
</feature>
<dbReference type="InterPro" id="IPR009003">
    <property type="entry name" value="Peptidase_S1_PA"/>
</dbReference>
<name>A0A9X3YSV2_9GAMM</name>
<dbReference type="Pfam" id="PF13365">
    <property type="entry name" value="Trypsin_2"/>
    <property type="match status" value="1"/>
</dbReference>
<dbReference type="Gene3D" id="2.60.120.260">
    <property type="entry name" value="Galactose-binding domain-like"/>
    <property type="match status" value="1"/>
</dbReference>
<evidence type="ECO:0000256" key="1">
    <source>
        <dbReference type="SAM" id="SignalP"/>
    </source>
</evidence>